<name>A0ABN7TVR3_9BACL</name>
<evidence type="ECO:0000259" key="2">
    <source>
        <dbReference type="Pfam" id="PF07238"/>
    </source>
</evidence>
<evidence type="ECO:0000313" key="4">
    <source>
        <dbReference type="Proteomes" id="UP000730618"/>
    </source>
</evidence>
<evidence type="ECO:0000256" key="1">
    <source>
        <dbReference type="SAM" id="Phobius"/>
    </source>
</evidence>
<evidence type="ECO:0000313" key="3">
    <source>
        <dbReference type="EMBL" id="CAG7652130.1"/>
    </source>
</evidence>
<comment type="caution">
    <text evidence="3">The sequence shown here is derived from an EMBL/GenBank/DDBJ whole genome shotgun (WGS) entry which is preliminary data.</text>
</comment>
<keyword evidence="1" id="KW-1133">Transmembrane helix</keyword>
<accession>A0ABN7TVR3</accession>
<sequence length="179" mass="20889">MFLLAFSALLCSLVIIVIMLLSIISYNKEMKLRNSQIEKLDVTIMDLNQKLKEANSRKSYRIPIPVTEGEFEFVEIGNAVHANKVKRAAASIRDISLTGLRFNCHYDFSVREKIIVKMYFVLRNEPLELTGRIVRKEEYFGKPYLTYGMEFLITRTSEQESLFRLLRDIEAEQAKKLRN</sequence>
<dbReference type="Proteomes" id="UP000730618">
    <property type="component" value="Unassembled WGS sequence"/>
</dbReference>
<keyword evidence="1" id="KW-0812">Transmembrane</keyword>
<gene>
    <name evidence="3" type="ORF">PAECIP111802_05144</name>
</gene>
<protein>
    <recommendedName>
        <fullName evidence="2">PilZ domain-containing protein</fullName>
    </recommendedName>
</protein>
<proteinExistence type="predicted"/>
<dbReference type="InterPro" id="IPR009875">
    <property type="entry name" value="PilZ_domain"/>
</dbReference>
<dbReference type="Pfam" id="PF07238">
    <property type="entry name" value="PilZ"/>
    <property type="match status" value="1"/>
</dbReference>
<keyword evidence="1" id="KW-0472">Membrane</keyword>
<reference evidence="3 4" key="1">
    <citation type="submission" date="2021-06" db="EMBL/GenBank/DDBJ databases">
        <authorList>
            <person name="Criscuolo A."/>
        </authorList>
    </citation>
    <scope>NUCLEOTIDE SEQUENCE [LARGE SCALE GENOMIC DNA]</scope>
    <source>
        <strain evidence="4">CIP 111802</strain>
    </source>
</reference>
<feature type="domain" description="PilZ" evidence="2">
    <location>
        <begin position="85"/>
        <end position="166"/>
    </location>
</feature>
<feature type="transmembrane region" description="Helical" evidence="1">
    <location>
        <begin position="6"/>
        <end position="26"/>
    </location>
</feature>
<organism evidence="3 4">
    <name type="scientific">Paenibacillus allorhizosphaerae</name>
    <dbReference type="NCBI Taxonomy" id="2849866"/>
    <lineage>
        <taxon>Bacteria</taxon>
        <taxon>Bacillati</taxon>
        <taxon>Bacillota</taxon>
        <taxon>Bacilli</taxon>
        <taxon>Bacillales</taxon>
        <taxon>Paenibacillaceae</taxon>
        <taxon>Paenibacillus</taxon>
    </lineage>
</organism>
<keyword evidence="4" id="KW-1185">Reference proteome</keyword>
<dbReference type="RefSeq" id="WP_218101369.1">
    <property type="nucleotide sequence ID" value="NZ_CAJVCE010000017.1"/>
</dbReference>
<dbReference type="EMBL" id="CAJVCE010000017">
    <property type="protein sequence ID" value="CAG7652130.1"/>
    <property type="molecule type" value="Genomic_DNA"/>
</dbReference>